<dbReference type="InterPro" id="IPR036873">
    <property type="entry name" value="Rhodanese-like_dom_sf"/>
</dbReference>
<name>A0AAU7DZW3_9MICO</name>
<dbReference type="FunFam" id="3.40.50.720:FF:000033">
    <property type="entry name" value="Adenylyltransferase and sulfurtransferase MOCS3"/>
    <property type="match status" value="1"/>
</dbReference>
<evidence type="ECO:0000256" key="2">
    <source>
        <dbReference type="ARBA" id="ARBA00022741"/>
    </source>
</evidence>
<dbReference type="SMART" id="SM00450">
    <property type="entry name" value="RHOD"/>
    <property type="match status" value="1"/>
</dbReference>
<evidence type="ECO:0000259" key="4">
    <source>
        <dbReference type="PROSITE" id="PS50206"/>
    </source>
</evidence>
<dbReference type="CDD" id="cd00757">
    <property type="entry name" value="ThiF_MoeB_HesA_family"/>
    <property type="match status" value="1"/>
</dbReference>
<dbReference type="InterPro" id="IPR045886">
    <property type="entry name" value="ThiF/MoeB/HesA"/>
</dbReference>
<dbReference type="SUPFAM" id="SSF69572">
    <property type="entry name" value="Activating enzymes of the ubiquitin-like proteins"/>
    <property type="match status" value="1"/>
</dbReference>
<proteinExistence type="predicted"/>
<dbReference type="GO" id="GO:0005524">
    <property type="term" value="F:ATP binding"/>
    <property type="evidence" value="ECO:0007669"/>
    <property type="project" value="UniProtKB-KW"/>
</dbReference>
<dbReference type="PANTHER" id="PTHR10953:SF102">
    <property type="entry name" value="ADENYLYLTRANSFERASE AND SULFURTRANSFERASE MOCS3"/>
    <property type="match status" value="1"/>
</dbReference>
<dbReference type="InterPro" id="IPR001763">
    <property type="entry name" value="Rhodanese-like_dom"/>
</dbReference>
<dbReference type="CDD" id="cd00158">
    <property type="entry name" value="RHOD"/>
    <property type="match status" value="1"/>
</dbReference>
<dbReference type="InterPro" id="IPR035985">
    <property type="entry name" value="Ubiquitin-activating_enz"/>
</dbReference>
<dbReference type="GO" id="GO:0005829">
    <property type="term" value="C:cytosol"/>
    <property type="evidence" value="ECO:0007669"/>
    <property type="project" value="TreeGrafter"/>
</dbReference>
<keyword evidence="1" id="KW-0808">Transferase</keyword>
<feature type="domain" description="Rhodanese" evidence="4">
    <location>
        <begin position="309"/>
        <end position="397"/>
    </location>
</feature>
<dbReference type="Pfam" id="PF00581">
    <property type="entry name" value="Rhodanese"/>
    <property type="match status" value="1"/>
</dbReference>
<dbReference type="Gene3D" id="3.40.50.720">
    <property type="entry name" value="NAD(P)-binding Rossmann-like Domain"/>
    <property type="match status" value="1"/>
</dbReference>
<evidence type="ECO:0000256" key="3">
    <source>
        <dbReference type="ARBA" id="ARBA00022840"/>
    </source>
</evidence>
<evidence type="ECO:0000313" key="5">
    <source>
        <dbReference type="EMBL" id="XBH22758.1"/>
    </source>
</evidence>
<dbReference type="GO" id="GO:0008146">
    <property type="term" value="F:sulfotransferase activity"/>
    <property type="evidence" value="ECO:0007669"/>
    <property type="project" value="TreeGrafter"/>
</dbReference>
<keyword evidence="5" id="KW-0548">Nucleotidyltransferase</keyword>
<dbReference type="PROSITE" id="PS50206">
    <property type="entry name" value="RHODANESE_3"/>
    <property type="match status" value="1"/>
</dbReference>
<dbReference type="PANTHER" id="PTHR10953">
    <property type="entry name" value="UBIQUITIN-ACTIVATING ENZYME E1"/>
    <property type="match status" value="1"/>
</dbReference>
<reference evidence="5" key="1">
    <citation type="submission" date="2024-02" db="EMBL/GenBank/DDBJ databases">
        <title>Tomenella chthoni gen. nov. sp. nov., a member of the family Jonesiaceae isolated from bat guano.</title>
        <authorList>
            <person name="Miller S.L."/>
            <person name="King J."/>
            <person name="Sankaranarayanan K."/>
            <person name="Lawson P.A."/>
        </authorList>
    </citation>
    <scope>NUCLEOTIDE SEQUENCE</scope>
    <source>
        <strain evidence="5">BS-20</strain>
    </source>
</reference>
<dbReference type="Pfam" id="PF00899">
    <property type="entry name" value="ThiF"/>
    <property type="match status" value="1"/>
</dbReference>
<dbReference type="GO" id="GO:0004792">
    <property type="term" value="F:thiosulfate-cyanide sulfurtransferase activity"/>
    <property type="evidence" value="ECO:0007669"/>
    <property type="project" value="TreeGrafter"/>
</dbReference>
<protein>
    <submittedName>
        <fullName evidence="5">Molybdopterin-synthase adenylyltransferase MoeB</fullName>
    </submittedName>
</protein>
<organism evidence="5">
    <name type="scientific">Jonesiaceae bacterium BS-20</name>
    <dbReference type="NCBI Taxonomy" id="3120821"/>
    <lineage>
        <taxon>Bacteria</taxon>
        <taxon>Bacillati</taxon>
        <taxon>Actinomycetota</taxon>
        <taxon>Actinomycetes</taxon>
        <taxon>Micrococcales</taxon>
        <taxon>Jonesiaceae</taxon>
    </lineage>
</organism>
<dbReference type="GO" id="GO:0016779">
    <property type="term" value="F:nucleotidyltransferase activity"/>
    <property type="evidence" value="ECO:0007669"/>
    <property type="project" value="UniProtKB-KW"/>
</dbReference>
<keyword evidence="2" id="KW-0547">Nucleotide-binding</keyword>
<dbReference type="InterPro" id="IPR000594">
    <property type="entry name" value="ThiF_NAD_FAD-bd"/>
</dbReference>
<keyword evidence="3" id="KW-0067">ATP-binding</keyword>
<evidence type="ECO:0000256" key="1">
    <source>
        <dbReference type="ARBA" id="ARBA00022679"/>
    </source>
</evidence>
<gene>
    <name evidence="5" type="primary">moeB</name>
    <name evidence="5" type="ORF">V5R04_05950</name>
</gene>
<dbReference type="GO" id="GO:0008641">
    <property type="term" value="F:ubiquitin-like modifier activating enzyme activity"/>
    <property type="evidence" value="ECO:0007669"/>
    <property type="project" value="InterPro"/>
</dbReference>
<dbReference type="EMBL" id="CP146203">
    <property type="protein sequence ID" value="XBH22758.1"/>
    <property type="molecule type" value="Genomic_DNA"/>
</dbReference>
<dbReference type="AlphaFoldDB" id="A0AAU7DZW3"/>
<dbReference type="NCBIfam" id="NF004281">
    <property type="entry name" value="PRK05690.1"/>
    <property type="match status" value="1"/>
</dbReference>
<dbReference type="Gene3D" id="3.40.250.10">
    <property type="entry name" value="Rhodanese-like domain"/>
    <property type="match status" value="1"/>
</dbReference>
<sequence length="399" mass="41581">MPLSPSARERYARHLLLPGFGQSGQQKLMAARILVVGAGGLGAPVLSYLAAAGVGHITVIDDDVVDSSNLQRQVIHTVDRIGQPKVDSARVAILGLSPDISLVTMQEQLTAENAVEVVQGHDLVIDGTDNFATRYLLNDLCVALGLPYIWAAIFQYDATLSVFDAAVGPCYRCLHPSPPPAGSVPSCADGGVLGVLPGHIGTAQATEAIKVLTGVGAPLIGRVATYSALSGEWDYIPLAKSPNCPACSSPRSVQETLVALESTLAACNISAVPDRVGTASAEAHQGGPSTTTSADESVIDPIDLSQWLEQEGTLLIDVRSAQETQIVSIPGATHIPLAQLIAQPEQISHSQSVVLYCKSGARSAQAASALRQHGHPNVVNLAGGVLAWVQKVSPHEATY</sequence>
<accession>A0AAU7DZW3</accession>